<dbReference type="GO" id="GO:0005829">
    <property type="term" value="C:cytosol"/>
    <property type="evidence" value="ECO:0007669"/>
    <property type="project" value="TreeGrafter"/>
</dbReference>
<proteinExistence type="inferred from homology"/>
<sequence length="852" mass="94294">MTNDLSGLIDRLSLKPSLSELEDILRKLVADGFTSQPTSIQLKAAASLISHVLPDLYFSLDGSCKHLISEIFTSIVGIGNLASRIQMLTLGKDPQVAVLLEVLMDVLQVGSVEKLVLQARGNRVELKEIEKMFFKGKLLGILNEASPIAEQTTSHNLATFLDIKQYSRWLSTEILTMSESCPVSSITPFVTSLLSLHATASLEFLGLFCSSNNMPYLLQLYTQLTPIAKRSFISRNLVAYISRIPVSGSDSQVISFAYLLSQFNVRMDMAHLMRANVTLSDDRVIIALGLLLSQDTRVLGDTFEHLLAIWSDASFVKASPLTTQQDYSKLILVFVYYLPQSEIQRFLKSPVFLEGISTRLGSFSNNVKSLGMVLADKMCEKAGESSIFSTTKEQELELFGEIRFIETAAFERQGTVLWESLEVSKPVPTNHQTVIPPQSGSLAAKGSNRLKLERMVIDSDDESSDDDDPTVTAAVKPAKPVYVHDLLSYLTTAKTHPQAYDRVSMALTIAPTLIRQKARFGQEVMQYYEALTKCFVGMSDEYGTDDFEKKKLNGLVAMVVALPTAVPQLLVRLLMAGDYSLQQRLAILSSISLGARELRGYQDGTVTESYVKQLFPTKLLPEQLHKQFVVFNKETDSEDHQSLLFGVDAIANEIQDGLLQAAKQELENHLVPAGKVLRISRNLVRQKEAQKTPPVANNYTKIAGKAFFFPLVAAWNKLGGGINIGHYSPVLSGHYVKTLALLLHAAYPSSPDLADMIGEMLHLITGLRKTMRTEDLPVLEAMLTAVLIVIDCCDGQWLAQTYQAEVTELQSWIEATWEGITEPKVNSMAAGVVIKLNGVMEQYQEALIRGFM</sequence>
<accession>A0A1E3QYC0</accession>
<reference evidence="4" key="1">
    <citation type="submission" date="2016-05" db="EMBL/GenBank/DDBJ databases">
        <title>Comparative genomics of biotechnologically important yeasts.</title>
        <authorList>
            <consortium name="DOE Joint Genome Institute"/>
            <person name="Riley R."/>
            <person name="Haridas S."/>
            <person name="Wolfe K.H."/>
            <person name="Lopes M.R."/>
            <person name="Hittinger C.T."/>
            <person name="Goker M."/>
            <person name="Salamov A."/>
            <person name="Wisecaver J."/>
            <person name="Long T.M."/>
            <person name="Aerts A.L."/>
            <person name="Barry K."/>
            <person name="Choi C."/>
            <person name="Clum A."/>
            <person name="Coughlan A.Y."/>
            <person name="Deshpande S."/>
            <person name="Douglass A.P."/>
            <person name="Hanson S.J."/>
            <person name="Klenk H.-P."/>
            <person name="Labutti K."/>
            <person name="Lapidus A."/>
            <person name="Lindquist E."/>
            <person name="Lipzen A."/>
            <person name="Meier-Kolthoff J.P."/>
            <person name="Ohm R.A."/>
            <person name="Otillar R.P."/>
            <person name="Pangilinan J."/>
            <person name="Peng Y."/>
            <person name="Rokas A."/>
            <person name="Rosa C.A."/>
            <person name="Scheuner C."/>
            <person name="Sibirny A.A."/>
            <person name="Slot J.C."/>
            <person name="Stielow J.B."/>
            <person name="Sun H."/>
            <person name="Kurtzman C.P."/>
            <person name="Blackwell M."/>
            <person name="Grigoriev I.V."/>
            <person name="Jeffries T.W."/>
        </authorList>
    </citation>
    <scope>NUCLEOTIDE SEQUENCE [LARGE SCALE GENOMIC DNA]</scope>
    <source>
        <strain evidence="4">NRRL Y-12698</strain>
    </source>
</reference>
<dbReference type="PANTHER" id="PTHR15830:SF10">
    <property type="entry name" value="TELOMERE LENGTH REGULATION PROTEIN TEL2 HOMOLOG"/>
    <property type="match status" value="1"/>
</dbReference>
<dbReference type="GO" id="GO:0051083">
    <property type="term" value="P:'de novo' cotranslational protein folding"/>
    <property type="evidence" value="ECO:0007669"/>
    <property type="project" value="TreeGrafter"/>
</dbReference>
<dbReference type="GeneID" id="30145992"/>
<keyword evidence="4" id="KW-1185">Reference proteome</keyword>
<comment type="similarity">
    <text evidence="1">Belongs to the TEL2 family.</text>
</comment>
<evidence type="ECO:0000256" key="1">
    <source>
        <dbReference type="ARBA" id="ARBA00006133"/>
    </source>
</evidence>
<dbReference type="EMBL" id="KV454427">
    <property type="protein sequence ID" value="ODQ82067.1"/>
    <property type="molecule type" value="Genomic_DNA"/>
</dbReference>
<dbReference type="GO" id="GO:0042162">
    <property type="term" value="F:telomeric DNA binding"/>
    <property type="evidence" value="ECO:0007669"/>
    <property type="project" value="TreeGrafter"/>
</dbReference>
<name>A0A1E3QYC0_9ASCO</name>
<dbReference type="Pfam" id="PF10193">
    <property type="entry name" value="Telomere_reg-2"/>
    <property type="match status" value="1"/>
</dbReference>
<feature type="domain" description="Telomere length regulation protein conserved" evidence="2">
    <location>
        <begin position="480"/>
        <end position="595"/>
    </location>
</feature>
<organism evidence="3 4">
    <name type="scientific">Babjeviella inositovora NRRL Y-12698</name>
    <dbReference type="NCBI Taxonomy" id="984486"/>
    <lineage>
        <taxon>Eukaryota</taxon>
        <taxon>Fungi</taxon>
        <taxon>Dikarya</taxon>
        <taxon>Ascomycota</taxon>
        <taxon>Saccharomycotina</taxon>
        <taxon>Pichiomycetes</taxon>
        <taxon>Serinales incertae sedis</taxon>
        <taxon>Babjeviella</taxon>
    </lineage>
</organism>
<evidence type="ECO:0000313" key="3">
    <source>
        <dbReference type="EMBL" id="ODQ82067.1"/>
    </source>
</evidence>
<dbReference type="RefSeq" id="XP_018987395.1">
    <property type="nucleotide sequence ID" value="XM_019128139.1"/>
</dbReference>
<protein>
    <recommendedName>
        <fullName evidence="2">Telomere length regulation protein conserved domain-containing protein</fullName>
    </recommendedName>
</protein>
<dbReference type="PANTHER" id="PTHR15830">
    <property type="entry name" value="TELOMERE LENGTH REGULATION PROTEIN TEL2 FAMILY MEMBER"/>
    <property type="match status" value="1"/>
</dbReference>
<dbReference type="InterPro" id="IPR038528">
    <property type="entry name" value="TEL2_C_sf"/>
</dbReference>
<gene>
    <name evidence="3" type="ORF">BABINDRAFT_160263</name>
</gene>
<dbReference type="InterPro" id="IPR051970">
    <property type="entry name" value="TEL2_Regulation"/>
</dbReference>
<dbReference type="STRING" id="984486.A0A1E3QYC0"/>
<evidence type="ECO:0000259" key="2">
    <source>
        <dbReference type="Pfam" id="PF10193"/>
    </source>
</evidence>
<dbReference type="InterPro" id="IPR019337">
    <property type="entry name" value="Telomere_length_regulation_dom"/>
</dbReference>
<dbReference type="Gene3D" id="1.25.40.720">
    <property type="entry name" value="Telomere length regulation protein 2, C-terminal domain"/>
    <property type="match status" value="2"/>
</dbReference>
<dbReference type="OrthoDB" id="10258062at2759"/>
<evidence type="ECO:0000313" key="4">
    <source>
        <dbReference type="Proteomes" id="UP000094336"/>
    </source>
</evidence>
<dbReference type="Proteomes" id="UP000094336">
    <property type="component" value="Unassembled WGS sequence"/>
</dbReference>
<dbReference type="AlphaFoldDB" id="A0A1E3QYC0"/>
<dbReference type="GO" id="GO:0051879">
    <property type="term" value="F:Hsp90 protein binding"/>
    <property type="evidence" value="ECO:0007669"/>
    <property type="project" value="TreeGrafter"/>
</dbReference>